<protein>
    <submittedName>
        <fullName evidence="1">Uncharacterized protein</fullName>
    </submittedName>
</protein>
<proteinExistence type="predicted"/>
<gene>
    <name evidence="1" type="ORF">A0J61_11597</name>
</gene>
<feature type="non-terminal residue" evidence="1">
    <location>
        <position position="319"/>
    </location>
</feature>
<dbReference type="Proteomes" id="UP000093000">
    <property type="component" value="Unassembled WGS sequence"/>
</dbReference>
<reference evidence="1 2" key="1">
    <citation type="submission" date="2016-03" db="EMBL/GenBank/DDBJ databases">
        <title>Choanephora cucurbitarum.</title>
        <authorList>
            <person name="Min B."/>
            <person name="Park H."/>
            <person name="Park J.-H."/>
            <person name="Shin H.-D."/>
            <person name="Choi I.-G."/>
        </authorList>
    </citation>
    <scope>NUCLEOTIDE SEQUENCE [LARGE SCALE GENOMIC DNA]</scope>
    <source>
        <strain evidence="1 2">KUS-F28377</strain>
    </source>
</reference>
<organism evidence="1 2">
    <name type="scientific">Choanephora cucurbitarum</name>
    <dbReference type="NCBI Taxonomy" id="101091"/>
    <lineage>
        <taxon>Eukaryota</taxon>
        <taxon>Fungi</taxon>
        <taxon>Fungi incertae sedis</taxon>
        <taxon>Mucoromycota</taxon>
        <taxon>Mucoromycotina</taxon>
        <taxon>Mucoromycetes</taxon>
        <taxon>Mucorales</taxon>
        <taxon>Mucorineae</taxon>
        <taxon>Choanephoraceae</taxon>
        <taxon>Choanephoroideae</taxon>
        <taxon>Choanephora</taxon>
    </lineage>
</organism>
<dbReference type="AlphaFoldDB" id="A0A1C7MYZ3"/>
<keyword evidence="2" id="KW-1185">Reference proteome</keyword>
<dbReference type="EMBL" id="LUGH01002235">
    <property type="protein sequence ID" value="OBZ80354.1"/>
    <property type="molecule type" value="Genomic_DNA"/>
</dbReference>
<sequence>MSIRMLQRFDELKVNDVHVLKLSMSYIVDTTENNERVFKRYIDNDFFWQHVNRCQYQPLDYLSEAMKADIRNICDNIIKEAKRGINFGLVAVLKEQLALAEKDETSSVKYQALQAMSFLLHGFQVWPKSPKESEAQRVSRVDELINIIFKDCSLKTKTGETVGDATKEAYCYNESSYSSFCRSKTTSSAGGAAPAITISSSSAASSNFGRKIDLVVKDNQDAELAFCEFKAEFKTTTANHQQSKTLRLNLTILQKMKEMFIDKQLFSFVWTGSFGTFFSLKEYQDIFIARPADPFVVPVNLVQLDEDFCNTIITLLNWK</sequence>
<dbReference type="OrthoDB" id="2276066at2759"/>
<dbReference type="InParanoid" id="A0A1C7MYZ3"/>
<evidence type="ECO:0000313" key="1">
    <source>
        <dbReference type="EMBL" id="OBZ80354.1"/>
    </source>
</evidence>
<evidence type="ECO:0000313" key="2">
    <source>
        <dbReference type="Proteomes" id="UP000093000"/>
    </source>
</evidence>
<comment type="caution">
    <text evidence="1">The sequence shown here is derived from an EMBL/GenBank/DDBJ whole genome shotgun (WGS) entry which is preliminary data.</text>
</comment>
<accession>A0A1C7MYZ3</accession>
<name>A0A1C7MYZ3_9FUNG</name>